<dbReference type="GO" id="GO:0000287">
    <property type="term" value="F:magnesium ion binding"/>
    <property type="evidence" value="ECO:0007669"/>
    <property type="project" value="InterPro"/>
</dbReference>
<dbReference type="InterPro" id="IPR012110">
    <property type="entry name" value="PDC/IPDC-like"/>
</dbReference>
<evidence type="ECO:0000259" key="12">
    <source>
        <dbReference type="Pfam" id="PF02775"/>
    </source>
</evidence>
<evidence type="ECO:0000256" key="9">
    <source>
        <dbReference type="RuleBase" id="RU362132"/>
    </source>
</evidence>
<dbReference type="InterPro" id="IPR012000">
    <property type="entry name" value="Thiamin_PyroP_enz_cen_dom"/>
</dbReference>
<evidence type="ECO:0000256" key="1">
    <source>
        <dbReference type="ARBA" id="ARBA00001946"/>
    </source>
</evidence>
<dbReference type="Gene3D" id="3.40.50.970">
    <property type="match status" value="2"/>
</dbReference>
<dbReference type="InterPro" id="IPR012001">
    <property type="entry name" value="Thiamin_PyroP_enz_TPP-bd_dom"/>
</dbReference>
<dbReference type="GO" id="GO:0030976">
    <property type="term" value="F:thiamine pyrophosphate binding"/>
    <property type="evidence" value="ECO:0007669"/>
    <property type="project" value="InterPro"/>
</dbReference>
<feature type="domain" description="Thiamine pyrophosphate enzyme central" evidence="11">
    <location>
        <begin position="217"/>
        <end position="352"/>
    </location>
</feature>
<dbReference type="PANTHER" id="PTHR43452:SF30">
    <property type="entry name" value="PYRUVATE DECARBOXYLASE ISOZYME 1-RELATED"/>
    <property type="match status" value="1"/>
</dbReference>
<evidence type="ECO:0000256" key="4">
    <source>
        <dbReference type="ARBA" id="ARBA00022723"/>
    </source>
</evidence>
<name>A0A1E5RNS0_9ASCO</name>
<dbReference type="InterPro" id="IPR029061">
    <property type="entry name" value="THDP-binding"/>
</dbReference>
<evidence type="ECO:0000313" key="15">
    <source>
        <dbReference type="Proteomes" id="UP000095728"/>
    </source>
</evidence>
<dbReference type="InParanoid" id="A0A1E5RNS0"/>
<dbReference type="Gene3D" id="3.40.50.1220">
    <property type="entry name" value="TPP-binding domain"/>
    <property type="match status" value="1"/>
</dbReference>
<dbReference type="SUPFAM" id="SSF52467">
    <property type="entry name" value="DHS-like NAD/FAD-binding domain"/>
    <property type="match status" value="1"/>
</dbReference>
<protein>
    <submittedName>
        <fullName evidence="14">Pyruvate decarboxylase</fullName>
    </submittedName>
</protein>
<dbReference type="Pfam" id="PF02776">
    <property type="entry name" value="TPP_enzyme_N"/>
    <property type="match status" value="1"/>
</dbReference>
<evidence type="ECO:0000256" key="8">
    <source>
        <dbReference type="ARBA" id="ARBA00023239"/>
    </source>
</evidence>
<evidence type="ECO:0000256" key="6">
    <source>
        <dbReference type="ARBA" id="ARBA00022842"/>
    </source>
</evidence>
<dbReference type="EMBL" id="LPNM01000005">
    <property type="protein sequence ID" value="OEJ88343.1"/>
    <property type="molecule type" value="Genomic_DNA"/>
</dbReference>
<evidence type="ECO:0000256" key="5">
    <source>
        <dbReference type="ARBA" id="ARBA00022793"/>
    </source>
</evidence>
<dbReference type="GO" id="GO:0005634">
    <property type="term" value="C:nucleus"/>
    <property type="evidence" value="ECO:0007669"/>
    <property type="project" value="TreeGrafter"/>
</dbReference>
<dbReference type="AlphaFoldDB" id="A0A1E5RNS0"/>
<keyword evidence="5" id="KW-0210">Decarboxylase</keyword>
<keyword evidence="8" id="KW-0456">Lyase</keyword>
<feature type="domain" description="Thiamine pyrophosphate enzyme TPP-binding" evidence="12">
    <location>
        <begin position="419"/>
        <end position="557"/>
    </location>
</feature>
<dbReference type="SUPFAM" id="SSF52518">
    <property type="entry name" value="Thiamin diphosphate-binding fold (THDP-binding)"/>
    <property type="match status" value="2"/>
</dbReference>
<dbReference type="PANTHER" id="PTHR43452">
    <property type="entry name" value="PYRUVATE DECARBOXYLASE"/>
    <property type="match status" value="1"/>
</dbReference>
<evidence type="ECO:0000256" key="7">
    <source>
        <dbReference type="ARBA" id="ARBA00023052"/>
    </source>
</evidence>
<accession>A0A1E5RNS0</accession>
<reference evidence="15" key="1">
    <citation type="journal article" date="2016" name="Genome Announc.">
        <title>Genome sequences of three species of Hanseniaspora isolated from spontaneous wine fermentations.</title>
        <authorList>
            <person name="Sternes P.R."/>
            <person name="Lee D."/>
            <person name="Kutyna D.R."/>
            <person name="Borneman A.R."/>
        </authorList>
    </citation>
    <scope>NUCLEOTIDE SEQUENCE [LARGE SCALE GENOMIC DNA]</scope>
    <source>
        <strain evidence="15">AWRI3579</strain>
    </source>
</reference>
<dbReference type="OrthoDB" id="3970464at2759"/>
<feature type="domain" description="Thiamine pyrophosphate enzyme N-terminal TPP-binding" evidence="13">
    <location>
        <begin position="19"/>
        <end position="122"/>
    </location>
</feature>
<dbReference type="InterPro" id="IPR029035">
    <property type="entry name" value="DHS-like_NAD/FAD-binding_dom"/>
</dbReference>
<keyword evidence="6" id="KW-0460">Magnesium</keyword>
<proteinExistence type="inferred from homology"/>
<keyword evidence="14" id="KW-0670">Pyruvate</keyword>
<feature type="region of interest" description="Disordered" evidence="10">
    <location>
        <begin position="633"/>
        <end position="663"/>
    </location>
</feature>
<evidence type="ECO:0000259" key="13">
    <source>
        <dbReference type="Pfam" id="PF02776"/>
    </source>
</evidence>
<sequence>MDHEIRSLSSTPVSTQEITLAEYLFQRLNQVGCNTVFGLPGDFNLKLIDKIGNVPNMKWCGNANELNASYAADGYARIRKIGVICTTFGVGEMSSLNGIAGSFAEHVGVLHVVGTPTISTQLKKLLVHHTLGNGDFNVFHRIYSEITSYHVMLQDIDLAPLEIDKCIVSCILNQKPCYLGFPANLSDITVPKNLLNIPLNFSSPISINKIETERDIIQSIISLIMSSKNPIILADGTCNRHDNIFKSIHDLIRLTKFPVFVTPMGKGSIDEQYPRFGGVYVGSMSSPEVKEFVENSDLILAIGSILSDFSTSSFHYSYKTKNVVEFHIDYVKIKNARFPDLNVKSILSKLLSSLNNLIKDGKFKYNASKKLVPQPPKSKSNLLETSVLRQEWIWDQLTNWLREGDIIIAETGTSAFGIMQTRFPNHCLGISQVLWGASGYSLGACLGALFAQRDDLEVDKLRKYKRCIVFIGDGSLQFTVQEVSTMLKWNFHPYIFVMNNHGYTIDRILHDSTVHEPTYHDVHPWNLQGLLTLFGGVVEPEEDQLNTENQALSKALNGPIYNPQNNTIKWPTTPVGPNCKNYRVELVGEFSKMVNNPAFSVPDKLRLIEVILPTMDAPNNLIRHVRTMQQKKGSVCSSTASTPATTSTVNSTIHSSTHNNGML</sequence>
<evidence type="ECO:0000256" key="2">
    <source>
        <dbReference type="ARBA" id="ARBA00001964"/>
    </source>
</evidence>
<dbReference type="FunFam" id="3.40.50.970:FF:000019">
    <property type="entry name" value="Pyruvate decarboxylase isozyme"/>
    <property type="match status" value="1"/>
</dbReference>
<evidence type="ECO:0000259" key="11">
    <source>
        <dbReference type="Pfam" id="PF00205"/>
    </source>
</evidence>
<gene>
    <name evidence="14" type="ORF">AWRI3579_g956</name>
</gene>
<feature type="compositionally biased region" description="Low complexity" evidence="10">
    <location>
        <begin position="634"/>
        <end position="652"/>
    </location>
</feature>
<dbReference type="Pfam" id="PF02775">
    <property type="entry name" value="TPP_enzyme_C"/>
    <property type="match status" value="1"/>
</dbReference>
<keyword evidence="7 9" id="KW-0786">Thiamine pyrophosphate</keyword>
<dbReference type="InterPro" id="IPR011766">
    <property type="entry name" value="TPP_enzyme_TPP-bd"/>
</dbReference>
<feature type="compositionally biased region" description="Polar residues" evidence="10">
    <location>
        <begin position="653"/>
        <end position="663"/>
    </location>
</feature>
<comment type="similarity">
    <text evidence="3 9">Belongs to the TPP enzyme family.</text>
</comment>
<dbReference type="CDD" id="cd02005">
    <property type="entry name" value="TPP_PDC_IPDC"/>
    <property type="match status" value="1"/>
</dbReference>
<dbReference type="GO" id="GO:0016831">
    <property type="term" value="F:carboxy-lyase activity"/>
    <property type="evidence" value="ECO:0007669"/>
    <property type="project" value="UniProtKB-KW"/>
</dbReference>
<dbReference type="InterPro" id="IPR047213">
    <property type="entry name" value="TPP_PYR_PDC_IPDC-like"/>
</dbReference>
<dbReference type="Proteomes" id="UP000095728">
    <property type="component" value="Unassembled WGS sequence"/>
</dbReference>
<keyword evidence="4" id="KW-0479">Metal-binding</keyword>
<dbReference type="GO" id="GO:0005829">
    <property type="term" value="C:cytosol"/>
    <property type="evidence" value="ECO:0007669"/>
    <property type="project" value="TreeGrafter"/>
</dbReference>
<comment type="caution">
    <text evidence="14">The sequence shown here is derived from an EMBL/GenBank/DDBJ whole genome shotgun (WGS) entry which is preliminary data.</text>
</comment>
<keyword evidence="15" id="KW-1185">Reference proteome</keyword>
<evidence type="ECO:0000256" key="3">
    <source>
        <dbReference type="ARBA" id="ARBA00007812"/>
    </source>
</evidence>
<organism evidence="14 15">
    <name type="scientific">Hanseniaspora osmophila</name>
    <dbReference type="NCBI Taxonomy" id="56408"/>
    <lineage>
        <taxon>Eukaryota</taxon>
        <taxon>Fungi</taxon>
        <taxon>Dikarya</taxon>
        <taxon>Ascomycota</taxon>
        <taxon>Saccharomycotina</taxon>
        <taxon>Saccharomycetes</taxon>
        <taxon>Saccharomycodales</taxon>
        <taxon>Saccharomycodaceae</taxon>
        <taxon>Hanseniaspora</taxon>
    </lineage>
</organism>
<evidence type="ECO:0000313" key="14">
    <source>
        <dbReference type="EMBL" id="OEJ88343.1"/>
    </source>
</evidence>
<comment type="cofactor">
    <cofactor evidence="2">
        <name>thiamine diphosphate</name>
        <dbReference type="ChEBI" id="CHEBI:58937"/>
    </cofactor>
</comment>
<dbReference type="InterPro" id="IPR047214">
    <property type="entry name" value="TPP_PDC_IPDC"/>
</dbReference>
<dbReference type="Pfam" id="PF00205">
    <property type="entry name" value="TPP_enzyme_M"/>
    <property type="match status" value="1"/>
</dbReference>
<comment type="cofactor">
    <cofactor evidence="1">
        <name>Mg(2+)</name>
        <dbReference type="ChEBI" id="CHEBI:18420"/>
    </cofactor>
</comment>
<evidence type="ECO:0000256" key="10">
    <source>
        <dbReference type="SAM" id="MobiDB-lite"/>
    </source>
</evidence>
<dbReference type="CDD" id="cd07038">
    <property type="entry name" value="TPP_PYR_PDC_IPDC_like"/>
    <property type="match status" value="1"/>
</dbReference>
<dbReference type="STRING" id="56408.A0A1E5RNS0"/>